<gene>
    <name evidence="2" type="ORF">K458DRAFT_430987</name>
</gene>
<accession>A0A6G1J378</accession>
<keyword evidence="1" id="KW-1133">Transmembrane helix</keyword>
<keyword evidence="1" id="KW-0812">Transmembrane</keyword>
<feature type="transmembrane region" description="Helical" evidence="1">
    <location>
        <begin position="371"/>
        <end position="392"/>
    </location>
</feature>
<keyword evidence="3" id="KW-1185">Reference proteome</keyword>
<evidence type="ECO:0000313" key="2">
    <source>
        <dbReference type="EMBL" id="KAF2684671.1"/>
    </source>
</evidence>
<dbReference type="EMBL" id="MU005580">
    <property type="protein sequence ID" value="KAF2684671.1"/>
    <property type="molecule type" value="Genomic_DNA"/>
</dbReference>
<name>A0A6G1J378_9PLEO</name>
<keyword evidence="1" id="KW-0472">Membrane</keyword>
<dbReference type="Proteomes" id="UP000799291">
    <property type="component" value="Unassembled WGS sequence"/>
</dbReference>
<evidence type="ECO:0000256" key="1">
    <source>
        <dbReference type="SAM" id="Phobius"/>
    </source>
</evidence>
<organism evidence="2 3">
    <name type="scientific">Lentithecium fluviatile CBS 122367</name>
    <dbReference type="NCBI Taxonomy" id="1168545"/>
    <lineage>
        <taxon>Eukaryota</taxon>
        <taxon>Fungi</taxon>
        <taxon>Dikarya</taxon>
        <taxon>Ascomycota</taxon>
        <taxon>Pezizomycotina</taxon>
        <taxon>Dothideomycetes</taxon>
        <taxon>Pleosporomycetidae</taxon>
        <taxon>Pleosporales</taxon>
        <taxon>Massarineae</taxon>
        <taxon>Lentitheciaceae</taxon>
        <taxon>Lentithecium</taxon>
    </lineage>
</organism>
<protein>
    <submittedName>
        <fullName evidence="2">Uncharacterized protein</fullName>
    </submittedName>
</protein>
<proteinExistence type="predicted"/>
<dbReference type="OrthoDB" id="5231732at2759"/>
<sequence length="499" mass="54143">MDLVLKPTTWHIQCIHQRLETSEDVADYISDANIFVRRIWASPRVALPPKLEAAAAENCSMIYRGASTNAVRLRFRLPSKYQGDEDLFKNAVLHFCSRVFDLKAEGVVHSMIGLLTSRSLLGIAPLSEWFRFCWTRCFLDTFVHKQVPLFHDVADVDFFMPWVRGAVLMTVGVLEGNSPKMVQAIKIAIGRSLLLETRRPDRELELQSNEMSRAFCDKVEKLVRRLREAGDACSIQRTSGRDQLPSDSEVRLFDTVLEVLETGFDTLTINKKVFDQWQEIVSSSSVGLVNAGVIATGSLAVLVGGVIHTVSSSSAAGVAAGTVAAEATGIAGTLVAAEATSIATAGTVAGTTATGAVTGATASGTAIGSSLYSAAFLGPVALSLAACGFFAIKYHYHKKATKEKDRLKKLSEEISGQHKAVEKLSQWLIHISHPSNTAQGATDDNSQELQEMRTHVKSTGLTEVYTLADYQAVLESEADAIFDQLAIMKSDPELKGIFS</sequence>
<evidence type="ECO:0000313" key="3">
    <source>
        <dbReference type="Proteomes" id="UP000799291"/>
    </source>
</evidence>
<reference evidence="2" key="1">
    <citation type="journal article" date="2020" name="Stud. Mycol.">
        <title>101 Dothideomycetes genomes: a test case for predicting lifestyles and emergence of pathogens.</title>
        <authorList>
            <person name="Haridas S."/>
            <person name="Albert R."/>
            <person name="Binder M."/>
            <person name="Bloem J."/>
            <person name="Labutti K."/>
            <person name="Salamov A."/>
            <person name="Andreopoulos B."/>
            <person name="Baker S."/>
            <person name="Barry K."/>
            <person name="Bills G."/>
            <person name="Bluhm B."/>
            <person name="Cannon C."/>
            <person name="Castanera R."/>
            <person name="Culley D."/>
            <person name="Daum C."/>
            <person name="Ezra D."/>
            <person name="Gonzalez J."/>
            <person name="Henrissat B."/>
            <person name="Kuo A."/>
            <person name="Liang C."/>
            <person name="Lipzen A."/>
            <person name="Lutzoni F."/>
            <person name="Magnuson J."/>
            <person name="Mondo S."/>
            <person name="Nolan M."/>
            <person name="Ohm R."/>
            <person name="Pangilinan J."/>
            <person name="Park H.-J."/>
            <person name="Ramirez L."/>
            <person name="Alfaro M."/>
            <person name="Sun H."/>
            <person name="Tritt A."/>
            <person name="Yoshinaga Y."/>
            <person name="Zwiers L.-H."/>
            <person name="Turgeon B."/>
            <person name="Goodwin S."/>
            <person name="Spatafora J."/>
            <person name="Crous P."/>
            <person name="Grigoriev I."/>
        </authorList>
    </citation>
    <scope>NUCLEOTIDE SEQUENCE</scope>
    <source>
        <strain evidence="2">CBS 122367</strain>
    </source>
</reference>
<dbReference type="AlphaFoldDB" id="A0A6G1J378"/>